<proteinExistence type="predicted"/>
<keyword evidence="2" id="KW-1185">Reference proteome</keyword>
<comment type="caution">
    <text evidence="1">The sequence shown here is derived from an EMBL/GenBank/DDBJ whole genome shotgun (WGS) entry which is preliminary data.</text>
</comment>
<protein>
    <submittedName>
        <fullName evidence="1">Uncharacterized protein</fullName>
    </submittedName>
</protein>
<name>A0A9Q1DFH4_CONCO</name>
<accession>A0A9Q1DFH4</accession>
<gene>
    <name evidence="1" type="ORF">COCON_G00113500</name>
</gene>
<sequence length="142" mass="15854">MEGLQLLWCEEVKTPECSACSVLYPRVLSVQCSVSQSAQRPVFCIPECSACSVLYPRVLSVQCSVSQSAQRAVFCIPEALLLYPESVVALPLKSLQIRSDQNFNQSKPQSIVMKLNIMKFNLPGQFLSSAFFCFYSFPLNVK</sequence>
<evidence type="ECO:0000313" key="1">
    <source>
        <dbReference type="EMBL" id="KAJ8268743.1"/>
    </source>
</evidence>
<dbReference type="EMBL" id="JAFJMO010000008">
    <property type="protein sequence ID" value="KAJ8268743.1"/>
    <property type="molecule type" value="Genomic_DNA"/>
</dbReference>
<reference evidence="1" key="1">
    <citation type="journal article" date="2023" name="Science">
        <title>Genome structures resolve the early diversification of teleost fishes.</title>
        <authorList>
            <person name="Parey E."/>
            <person name="Louis A."/>
            <person name="Montfort J."/>
            <person name="Bouchez O."/>
            <person name="Roques C."/>
            <person name="Iampietro C."/>
            <person name="Lluch J."/>
            <person name="Castinel A."/>
            <person name="Donnadieu C."/>
            <person name="Desvignes T."/>
            <person name="Floi Bucao C."/>
            <person name="Jouanno E."/>
            <person name="Wen M."/>
            <person name="Mejri S."/>
            <person name="Dirks R."/>
            <person name="Jansen H."/>
            <person name="Henkel C."/>
            <person name="Chen W.J."/>
            <person name="Zahm M."/>
            <person name="Cabau C."/>
            <person name="Klopp C."/>
            <person name="Thompson A.W."/>
            <person name="Robinson-Rechavi M."/>
            <person name="Braasch I."/>
            <person name="Lecointre G."/>
            <person name="Bobe J."/>
            <person name="Postlethwait J.H."/>
            <person name="Berthelot C."/>
            <person name="Roest Crollius H."/>
            <person name="Guiguen Y."/>
        </authorList>
    </citation>
    <scope>NUCLEOTIDE SEQUENCE</scope>
    <source>
        <strain evidence="1">Concon-B</strain>
    </source>
</reference>
<dbReference type="AlphaFoldDB" id="A0A9Q1DFH4"/>
<dbReference type="Proteomes" id="UP001152803">
    <property type="component" value="Unassembled WGS sequence"/>
</dbReference>
<organism evidence="1 2">
    <name type="scientific">Conger conger</name>
    <name type="common">Conger eel</name>
    <name type="synonym">Muraena conger</name>
    <dbReference type="NCBI Taxonomy" id="82655"/>
    <lineage>
        <taxon>Eukaryota</taxon>
        <taxon>Metazoa</taxon>
        <taxon>Chordata</taxon>
        <taxon>Craniata</taxon>
        <taxon>Vertebrata</taxon>
        <taxon>Euteleostomi</taxon>
        <taxon>Actinopterygii</taxon>
        <taxon>Neopterygii</taxon>
        <taxon>Teleostei</taxon>
        <taxon>Anguilliformes</taxon>
        <taxon>Congridae</taxon>
        <taxon>Conger</taxon>
    </lineage>
</organism>
<evidence type="ECO:0000313" key="2">
    <source>
        <dbReference type="Proteomes" id="UP001152803"/>
    </source>
</evidence>